<gene>
    <name evidence="2" type="ORF">PHACADRAFT_257112</name>
</gene>
<protein>
    <submittedName>
        <fullName evidence="2">Uncharacterized protein</fullName>
    </submittedName>
</protein>
<sequence length="64" mass="6691">MTAGTTSKGGRPLNKNTSGAWSAGTVILDMGRTSEGGRGVDVTAVRRPHPLISANTLFGDHVRR</sequence>
<keyword evidence="3" id="KW-1185">Reference proteome</keyword>
<feature type="region of interest" description="Disordered" evidence="1">
    <location>
        <begin position="1"/>
        <end position="21"/>
    </location>
</feature>
<dbReference type="EMBL" id="JH930472">
    <property type="protein sequence ID" value="EKM56063.1"/>
    <property type="molecule type" value="Genomic_DNA"/>
</dbReference>
<evidence type="ECO:0000313" key="3">
    <source>
        <dbReference type="Proteomes" id="UP000008370"/>
    </source>
</evidence>
<dbReference type="GeneID" id="18916758"/>
<dbReference type="AlphaFoldDB" id="K5VWX1"/>
<reference evidence="2 3" key="1">
    <citation type="journal article" date="2012" name="BMC Genomics">
        <title>Comparative genomics of the white-rot fungi, Phanerochaete carnosa and P. chrysosporium, to elucidate the genetic basis of the distinct wood types they colonize.</title>
        <authorList>
            <person name="Suzuki H."/>
            <person name="MacDonald J."/>
            <person name="Syed K."/>
            <person name="Salamov A."/>
            <person name="Hori C."/>
            <person name="Aerts A."/>
            <person name="Henrissat B."/>
            <person name="Wiebenga A."/>
            <person name="vanKuyk P.A."/>
            <person name="Barry K."/>
            <person name="Lindquist E."/>
            <person name="LaButti K."/>
            <person name="Lapidus A."/>
            <person name="Lucas S."/>
            <person name="Coutinho P."/>
            <person name="Gong Y."/>
            <person name="Samejima M."/>
            <person name="Mahadevan R."/>
            <person name="Abou-Zaid M."/>
            <person name="de Vries R.P."/>
            <person name="Igarashi K."/>
            <person name="Yadav J.S."/>
            <person name="Grigoriev I.V."/>
            <person name="Master E.R."/>
        </authorList>
    </citation>
    <scope>NUCLEOTIDE SEQUENCE [LARGE SCALE GENOMIC DNA]</scope>
    <source>
        <strain evidence="2 3">HHB-10118-sp</strain>
    </source>
</reference>
<dbReference type="Proteomes" id="UP000008370">
    <property type="component" value="Unassembled WGS sequence"/>
</dbReference>
<dbReference type="HOGENOM" id="CLU_2868419_0_0_1"/>
<dbReference type="InParanoid" id="K5VWX1"/>
<dbReference type="RefSeq" id="XP_007396363.1">
    <property type="nucleotide sequence ID" value="XM_007396301.1"/>
</dbReference>
<proteinExistence type="predicted"/>
<evidence type="ECO:0000256" key="1">
    <source>
        <dbReference type="SAM" id="MobiDB-lite"/>
    </source>
</evidence>
<evidence type="ECO:0000313" key="2">
    <source>
        <dbReference type="EMBL" id="EKM56063.1"/>
    </source>
</evidence>
<accession>K5VWX1</accession>
<feature type="compositionally biased region" description="Polar residues" evidence="1">
    <location>
        <begin position="1"/>
        <end position="20"/>
    </location>
</feature>
<name>K5VWX1_PHACS</name>
<dbReference type="KEGG" id="pco:PHACADRAFT_257112"/>
<organism evidence="2 3">
    <name type="scientific">Phanerochaete carnosa (strain HHB-10118-sp)</name>
    <name type="common">White-rot fungus</name>
    <name type="synonym">Peniophora carnosa</name>
    <dbReference type="NCBI Taxonomy" id="650164"/>
    <lineage>
        <taxon>Eukaryota</taxon>
        <taxon>Fungi</taxon>
        <taxon>Dikarya</taxon>
        <taxon>Basidiomycota</taxon>
        <taxon>Agaricomycotina</taxon>
        <taxon>Agaricomycetes</taxon>
        <taxon>Polyporales</taxon>
        <taxon>Phanerochaetaceae</taxon>
        <taxon>Phanerochaete</taxon>
    </lineage>
</organism>